<evidence type="ECO:0000259" key="7">
    <source>
        <dbReference type="Pfam" id="PF20652"/>
    </source>
</evidence>
<dbReference type="GO" id="GO:0000145">
    <property type="term" value="C:exocyst"/>
    <property type="evidence" value="ECO:0007669"/>
    <property type="project" value="UniProtKB-UniRule"/>
</dbReference>
<comment type="similarity">
    <text evidence="4">Belongs to the SEC8 family.</text>
</comment>
<comment type="caution">
    <text evidence="8">The sequence shown here is derived from an EMBL/GenBank/DDBJ whole genome shotgun (WGS) entry which is preliminary data.</text>
</comment>
<evidence type="ECO:0000256" key="4">
    <source>
        <dbReference type="RuleBase" id="RU367079"/>
    </source>
</evidence>
<evidence type="ECO:0000313" key="8">
    <source>
        <dbReference type="EMBL" id="KAF9479706.1"/>
    </source>
</evidence>
<feature type="region of interest" description="Disordered" evidence="5">
    <location>
        <begin position="1"/>
        <end position="154"/>
    </location>
</feature>
<keyword evidence="2 4" id="KW-0268">Exocytosis</keyword>
<dbReference type="InterPro" id="IPR048630">
    <property type="entry name" value="Sec8_M"/>
</dbReference>
<name>A0A9P6CTS3_9AGAR</name>
<dbReference type="EMBL" id="MU155207">
    <property type="protein sequence ID" value="KAF9479706.1"/>
    <property type="molecule type" value="Genomic_DNA"/>
</dbReference>
<gene>
    <name evidence="8" type="ORF">BDN70DRAFT_921045</name>
</gene>
<protein>
    <recommendedName>
        <fullName evidence="4">Exocyst complex component Sec8</fullName>
    </recommendedName>
</protein>
<feature type="compositionally biased region" description="Polar residues" evidence="5">
    <location>
        <begin position="91"/>
        <end position="117"/>
    </location>
</feature>
<dbReference type="GO" id="GO:0006893">
    <property type="term" value="P:Golgi to plasma membrane transport"/>
    <property type="evidence" value="ECO:0007669"/>
    <property type="project" value="TreeGrafter"/>
</dbReference>
<dbReference type="AlphaFoldDB" id="A0A9P6CTS3"/>
<feature type="domain" description="Exocyst complex component Sec8 N-terminal" evidence="6">
    <location>
        <begin position="213"/>
        <end position="350"/>
    </location>
</feature>
<evidence type="ECO:0000256" key="3">
    <source>
        <dbReference type="ARBA" id="ARBA00022927"/>
    </source>
</evidence>
<sequence length="1280" mass="142289">MSRAPPFPTRRRSPSVTNGSQYPSQPLSAPGTSNSTRPLQIPRPGSRPTTPVNYASGSPSYSNSSSIPPGPSRPQRSELRARAEYAGSERASISSQDRYNRDSIATSRSDVSGSQYRNGPSPSNISINGPPPRQRPPRLKSPVSDDGNQTTPTSLTSALSAFKSAGSKRRQTIDDDDYQYQRERELEIEAEMARQQRIKDRAPGFRKNTRGEIDAVLDQVKDGWEFDTDLSFNTVDLALQLLDKSSLGKDIDSFRRTKNMLSKALKGSVDKHYQAFAASLPHHASLLGHLGTTTSEISAARSSLLEAKEALGSKRADLVQLWNRGQMLDEMIKTLDQIEHLKTVPDLLETLMSEKRLLQAAILLVRSLKIINKPDMLEIGAVSDLRSYLVSQETALREILVDELQSHLYLKSFWCESRWAAYVPNQKTFPKVEFEMENGTSQRDDGDVSPTSPSLGLSRLTRFLNNLSLRPNDPPHDVDDTKISTGQQNNSAVLSSNSTSTLYLSTNINPEADSFAYMETLLESLAVLGKLGTALDTVAQRLPGEIFTLVETTLGEVEERAEFGRRRSMLSLNGSLGRSDGAYVFNTGIPLTGIPNTGLKGPHLKSTTLRLNALESLAKRVDHETLLDLFWTLYSKLDAVAQGFRVVTEVANRIGSRRDYKDSSGTKPGMLFPLPEMWNHVQVEVSTLIRDYLTDEQRGSAASRNPINSINEVLRDGKFNRDRVKPVFRFSDTDMKITNKVLRVHEDGLTRVLKDTMPGLAPTAAGENSQTIISNVQDDRLGADQHHRLLLRPDAFHVTVLFQPTLHYLQRITEILPSGMETAQASSAVLDEFVLTVYLPQLEEKVSDLFHEAVTGTEAFQPDPMSWRLSAQPLAKASTQLMALINSLCAMLGTSPFHRENYSRLILGVIIQFYQRCSDRYQSLISTPAADVGGEPQLALGAQWGNRYELQACFSEMQDKDRNQIQLEKLYQQETNVEMEFLKGRTVTKGDLIPSLRNLAALASLHRSVSWFSAELNSLKARPEDALAVMSPTNLEPLTGMTPSFGNMPILPPEINSDQLQLPLSKEMALRFQALLKTYDQLSTLILDTIRIDLRCRTIHYLDAAMEDVGIGTYDSSYEAVEPDSHIVDLNTELMQCNEFMSACLPKKECKYIFSGLGHLMEHKTIANASKLRRPNAFGIKKITRNILALQQSLRALTDDAADFARAKRYYALFAMTPAQLLASARAQPEFAFEEYEAMLGLQCGVEKGPDGAQRAVDRGYSSYAIELHGMEMEMGKAST</sequence>
<dbReference type="GO" id="GO:0090522">
    <property type="term" value="P:vesicle tethering involved in exocytosis"/>
    <property type="evidence" value="ECO:0007669"/>
    <property type="project" value="UniProtKB-UniRule"/>
</dbReference>
<dbReference type="OrthoDB" id="272977at2759"/>
<dbReference type="GO" id="GO:0006612">
    <property type="term" value="P:protein targeting to membrane"/>
    <property type="evidence" value="ECO:0007669"/>
    <property type="project" value="UniProtKB-UniRule"/>
</dbReference>
<dbReference type="Proteomes" id="UP000807469">
    <property type="component" value="Unassembled WGS sequence"/>
</dbReference>
<feature type="domain" description="Exocyst complex component Sec8 middle helical bundle" evidence="7">
    <location>
        <begin position="509"/>
        <end position="806"/>
    </location>
</feature>
<accession>A0A9P6CTS3</accession>
<feature type="compositionally biased region" description="Low complexity" evidence="5">
    <location>
        <begin position="56"/>
        <end position="67"/>
    </location>
</feature>
<dbReference type="GO" id="GO:0006904">
    <property type="term" value="P:vesicle docking involved in exocytosis"/>
    <property type="evidence" value="ECO:0007669"/>
    <property type="project" value="InterPro"/>
</dbReference>
<dbReference type="Pfam" id="PF04048">
    <property type="entry name" value="Sec8_N"/>
    <property type="match status" value="1"/>
</dbReference>
<proteinExistence type="inferred from homology"/>
<feature type="compositionally biased region" description="Low complexity" evidence="5">
    <location>
        <begin position="118"/>
        <end position="128"/>
    </location>
</feature>
<evidence type="ECO:0000256" key="1">
    <source>
        <dbReference type="ARBA" id="ARBA00022448"/>
    </source>
</evidence>
<dbReference type="GO" id="GO:0015031">
    <property type="term" value="P:protein transport"/>
    <property type="evidence" value="ECO:0007669"/>
    <property type="project" value="UniProtKB-KW"/>
</dbReference>
<dbReference type="PANTHER" id="PTHR14146">
    <property type="entry name" value="EXOCYST COMPLEX COMPONENT 4"/>
    <property type="match status" value="1"/>
</dbReference>
<dbReference type="InterPro" id="IPR007191">
    <property type="entry name" value="Sec8_exocyst_N"/>
</dbReference>
<organism evidence="8 9">
    <name type="scientific">Pholiota conissans</name>
    <dbReference type="NCBI Taxonomy" id="109636"/>
    <lineage>
        <taxon>Eukaryota</taxon>
        <taxon>Fungi</taxon>
        <taxon>Dikarya</taxon>
        <taxon>Basidiomycota</taxon>
        <taxon>Agaricomycotina</taxon>
        <taxon>Agaricomycetes</taxon>
        <taxon>Agaricomycetidae</taxon>
        <taxon>Agaricales</taxon>
        <taxon>Agaricineae</taxon>
        <taxon>Strophariaceae</taxon>
        <taxon>Pholiota</taxon>
    </lineage>
</organism>
<feature type="compositionally biased region" description="Polar residues" evidence="5">
    <location>
        <begin position="14"/>
        <end position="38"/>
    </location>
</feature>
<dbReference type="PANTHER" id="PTHR14146:SF0">
    <property type="entry name" value="EXOCYST COMPLEX COMPONENT 4"/>
    <property type="match status" value="1"/>
</dbReference>
<evidence type="ECO:0000313" key="9">
    <source>
        <dbReference type="Proteomes" id="UP000807469"/>
    </source>
</evidence>
<dbReference type="InterPro" id="IPR039682">
    <property type="entry name" value="Sec8/EXOC4"/>
</dbReference>
<reference evidence="8" key="1">
    <citation type="submission" date="2020-11" db="EMBL/GenBank/DDBJ databases">
        <authorList>
            <consortium name="DOE Joint Genome Institute"/>
            <person name="Ahrendt S."/>
            <person name="Riley R."/>
            <person name="Andreopoulos W."/>
            <person name="Labutti K."/>
            <person name="Pangilinan J."/>
            <person name="Ruiz-Duenas F.J."/>
            <person name="Barrasa J.M."/>
            <person name="Sanchez-Garcia M."/>
            <person name="Camarero S."/>
            <person name="Miyauchi S."/>
            <person name="Serrano A."/>
            <person name="Linde D."/>
            <person name="Babiker R."/>
            <person name="Drula E."/>
            <person name="Ayuso-Fernandez I."/>
            <person name="Pacheco R."/>
            <person name="Padilla G."/>
            <person name="Ferreira P."/>
            <person name="Barriuso J."/>
            <person name="Kellner H."/>
            <person name="Castanera R."/>
            <person name="Alfaro M."/>
            <person name="Ramirez L."/>
            <person name="Pisabarro A.G."/>
            <person name="Kuo A."/>
            <person name="Tritt A."/>
            <person name="Lipzen A."/>
            <person name="He G."/>
            <person name="Yan M."/>
            <person name="Ng V."/>
            <person name="Cullen D."/>
            <person name="Martin F."/>
            <person name="Rosso M.-N."/>
            <person name="Henrissat B."/>
            <person name="Hibbett D."/>
            <person name="Martinez A.T."/>
            <person name="Grigoriev I.V."/>
        </authorList>
    </citation>
    <scope>NUCLEOTIDE SEQUENCE</scope>
    <source>
        <strain evidence="8">CIRM-BRFM 674</strain>
    </source>
</reference>
<keyword evidence="1 4" id="KW-0813">Transport</keyword>
<comment type="function">
    <text evidence="4">Component of the exocyst complex involved in the docking of exocytic vesicles with fusion sites on the plasma membrane.</text>
</comment>
<evidence type="ECO:0000259" key="6">
    <source>
        <dbReference type="Pfam" id="PF04048"/>
    </source>
</evidence>
<keyword evidence="3 4" id="KW-0653">Protein transport</keyword>
<dbReference type="Pfam" id="PF20652">
    <property type="entry name" value="Sec8_C"/>
    <property type="match status" value="1"/>
</dbReference>
<evidence type="ECO:0000256" key="2">
    <source>
        <dbReference type="ARBA" id="ARBA00022483"/>
    </source>
</evidence>
<keyword evidence="9" id="KW-1185">Reference proteome</keyword>
<evidence type="ECO:0000256" key="5">
    <source>
        <dbReference type="SAM" id="MobiDB-lite"/>
    </source>
</evidence>